<keyword evidence="2" id="KW-0378">Hydrolase</keyword>
<evidence type="ECO:0000313" key="5">
    <source>
        <dbReference type="Proteomes" id="UP000193144"/>
    </source>
</evidence>
<organism evidence="4 5">
    <name type="scientific">Clohesyomyces aquaticus</name>
    <dbReference type="NCBI Taxonomy" id="1231657"/>
    <lineage>
        <taxon>Eukaryota</taxon>
        <taxon>Fungi</taxon>
        <taxon>Dikarya</taxon>
        <taxon>Ascomycota</taxon>
        <taxon>Pezizomycotina</taxon>
        <taxon>Dothideomycetes</taxon>
        <taxon>Pleosporomycetidae</taxon>
        <taxon>Pleosporales</taxon>
        <taxon>Lindgomycetaceae</taxon>
        <taxon>Clohesyomyces</taxon>
    </lineage>
</organism>
<dbReference type="GO" id="GO:0016787">
    <property type="term" value="F:hydrolase activity"/>
    <property type="evidence" value="ECO:0007669"/>
    <property type="project" value="UniProtKB-KW"/>
</dbReference>
<reference evidence="4 5" key="1">
    <citation type="submission" date="2016-07" db="EMBL/GenBank/DDBJ databases">
        <title>Pervasive Adenine N6-methylation of Active Genes in Fungi.</title>
        <authorList>
            <consortium name="DOE Joint Genome Institute"/>
            <person name="Mondo S.J."/>
            <person name="Dannebaum R.O."/>
            <person name="Kuo R.C."/>
            <person name="Labutti K."/>
            <person name="Haridas S."/>
            <person name="Kuo A."/>
            <person name="Salamov A."/>
            <person name="Ahrendt S.R."/>
            <person name="Lipzen A."/>
            <person name="Sullivan W."/>
            <person name="Andreopoulos W.B."/>
            <person name="Clum A."/>
            <person name="Lindquist E."/>
            <person name="Daum C."/>
            <person name="Ramamoorthy G.K."/>
            <person name="Gryganskyi A."/>
            <person name="Culley D."/>
            <person name="Magnuson J.K."/>
            <person name="James T.Y."/>
            <person name="O'Malley M.A."/>
            <person name="Stajich J.E."/>
            <person name="Spatafora J.W."/>
            <person name="Visel A."/>
            <person name="Grigoriev I.V."/>
        </authorList>
    </citation>
    <scope>NUCLEOTIDE SEQUENCE [LARGE SCALE GENOMIC DNA]</scope>
    <source>
        <strain evidence="4 5">CBS 115471</strain>
    </source>
</reference>
<dbReference type="EMBL" id="MCFA01000106">
    <property type="protein sequence ID" value="ORY07768.1"/>
    <property type="molecule type" value="Genomic_DNA"/>
</dbReference>
<dbReference type="InterPro" id="IPR050789">
    <property type="entry name" value="Diverse_Enzym_Activities"/>
</dbReference>
<evidence type="ECO:0000256" key="1">
    <source>
        <dbReference type="ARBA" id="ARBA00009009"/>
    </source>
</evidence>
<dbReference type="AlphaFoldDB" id="A0A1Y1ZBW8"/>
<dbReference type="SUPFAM" id="SSF56601">
    <property type="entry name" value="beta-lactamase/transpeptidase-like"/>
    <property type="match status" value="1"/>
</dbReference>
<dbReference type="InterPro" id="IPR001466">
    <property type="entry name" value="Beta-lactam-related"/>
</dbReference>
<comment type="caution">
    <text evidence="4">The sequence shown here is derived from an EMBL/GenBank/DDBJ whole genome shotgun (WGS) entry which is preliminary data.</text>
</comment>
<dbReference type="Pfam" id="PF00144">
    <property type="entry name" value="Beta-lactamase"/>
    <property type="match status" value="1"/>
</dbReference>
<dbReference type="Gene3D" id="3.40.710.10">
    <property type="entry name" value="DD-peptidase/beta-lactamase superfamily"/>
    <property type="match status" value="1"/>
</dbReference>
<protein>
    <submittedName>
        <fullName evidence="4">Beta-lactamase/transpeptidase-like protein</fullName>
    </submittedName>
</protein>
<comment type="similarity">
    <text evidence="1">Belongs to the class-A beta-lactamase family.</text>
</comment>
<dbReference type="InterPro" id="IPR012338">
    <property type="entry name" value="Beta-lactam/transpept-like"/>
</dbReference>
<evidence type="ECO:0000259" key="3">
    <source>
        <dbReference type="Pfam" id="PF00144"/>
    </source>
</evidence>
<keyword evidence="5" id="KW-1185">Reference proteome</keyword>
<feature type="domain" description="Beta-lactamase-related" evidence="3">
    <location>
        <begin position="28"/>
        <end position="393"/>
    </location>
</feature>
<dbReference type="PANTHER" id="PTHR43283:SF17">
    <property type="entry name" value="(LOVD), PUTATIVE (AFU_ORTHOLOGUE AFUA_5G00920)-RELATED"/>
    <property type="match status" value="1"/>
</dbReference>
<dbReference type="OrthoDB" id="428260at2759"/>
<gene>
    <name evidence="4" type="ORF">BCR34DRAFT_603763</name>
</gene>
<evidence type="ECO:0000313" key="4">
    <source>
        <dbReference type="EMBL" id="ORY07768.1"/>
    </source>
</evidence>
<evidence type="ECO:0000256" key="2">
    <source>
        <dbReference type="ARBA" id="ARBA00022801"/>
    </source>
</evidence>
<name>A0A1Y1ZBW8_9PLEO</name>
<dbReference type="Proteomes" id="UP000193144">
    <property type="component" value="Unassembled WGS sequence"/>
</dbReference>
<dbReference type="STRING" id="1231657.A0A1Y1ZBW8"/>
<sequence length="410" mass="45235">MGSMPIPTLSEELDSILDKYTSVVPNHLRGAAFSAVDRNGSIIYTNAKGSRSITEQIPLQLDSTMWIGSITKLQTCMACMIGIEKGLFTLDTNVRDVVPELRDIKMLVGFEDGDFPRKPITKPCEDEITLRQLLTHTSGMIYDYGHPGLKEWSAYHAILDNTFSGTLLGYQKPLIYPPGQGWAYSPGMDWAGRMIELTSGLTLEAFLQTHIWDKLDMQDTTFRPDLRPEFQARRMAMASRDRATMAITAGVVPQEAGGPGKFAKDCCGGVGLYSTIADCTKILAAVMRQDERVMSKQSYEMLTSPQLDQDANKHFLDVIRGVGQGHLGQTWDKGAEGTFGFGSSIICGDFVERRKKGSCNWSGMPGTHCWLDKQTGVGGMLTTQILPPGDPMVTELLLELEKCVYRHISG</sequence>
<dbReference type="PANTHER" id="PTHR43283">
    <property type="entry name" value="BETA-LACTAMASE-RELATED"/>
    <property type="match status" value="1"/>
</dbReference>
<accession>A0A1Y1ZBW8</accession>
<proteinExistence type="inferred from homology"/>